<organism evidence="2 3">
    <name type="scientific">Armillaria ostoyae</name>
    <name type="common">Armillaria root rot fungus</name>
    <dbReference type="NCBI Taxonomy" id="47428"/>
    <lineage>
        <taxon>Eukaryota</taxon>
        <taxon>Fungi</taxon>
        <taxon>Dikarya</taxon>
        <taxon>Basidiomycota</taxon>
        <taxon>Agaricomycotina</taxon>
        <taxon>Agaricomycetes</taxon>
        <taxon>Agaricomycetidae</taxon>
        <taxon>Agaricales</taxon>
        <taxon>Marasmiineae</taxon>
        <taxon>Physalacriaceae</taxon>
        <taxon>Armillaria</taxon>
    </lineage>
</organism>
<evidence type="ECO:0000313" key="2">
    <source>
        <dbReference type="EMBL" id="SJL09534.1"/>
    </source>
</evidence>
<gene>
    <name evidence="2" type="ORF">ARMOST_12913</name>
</gene>
<dbReference type="Proteomes" id="UP000219338">
    <property type="component" value="Unassembled WGS sequence"/>
</dbReference>
<reference evidence="3" key="1">
    <citation type="journal article" date="2017" name="Nat. Ecol. Evol.">
        <title>Genome expansion and lineage-specific genetic innovations in the forest pathogenic fungi Armillaria.</title>
        <authorList>
            <person name="Sipos G."/>
            <person name="Prasanna A.N."/>
            <person name="Walter M.C."/>
            <person name="O'Connor E."/>
            <person name="Balint B."/>
            <person name="Krizsan K."/>
            <person name="Kiss B."/>
            <person name="Hess J."/>
            <person name="Varga T."/>
            <person name="Slot J."/>
            <person name="Riley R."/>
            <person name="Boka B."/>
            <person name="Rigling D."/>
            <person name="Barry K."/>
            <person name="Lee J."/>
            <person name="Mihaltcheva S."/>
            <person name="LaButti K."/>
            <person name="Lipzen A."/>
            <person name="Waldron R."/>
            <person name="Moloney N.M."/>
            <person name="Sperisen C."/>
            <person name="Kredics L."/>
            <person name="Vagvoelgyi C."/>
            <person name="Patrignani A."/>
            <person name="Fitzpatrick D."/>
            <person name="Nagy I."/>
            <person name="Doyle S."/>
            <person name="Anderson J.B."/>
            <person name="Grigoriev I.V."/>
            <person name="Gueldener U."/>
            <person name="Muensterkoetter M."/>
            <person name="Nagy L.G."/>
        </authorList>
    </citation>
    <scope>NUCLEOTIDE SEQUENCE [LARGE SCALE GENOMIC DNA]</scope>
    <source>
        <strain evidence="3">C18/9</strain>
    </source>
</reference>
<proteinExistence type="predicted"/>
<keyword evidence="3" id="KW-1185">Reference proteome</keyword>
<evidence type="ECO:0000313" key="3">
    <source>
        <dbReference type="Proteomes" id="UP000219338"/>
    </source>
</evidence>
<feature type="region of interest" description="Disordered" evidence="1">
    <location>
        <begin position="101"/>
        <end position="120"/>
    </location>
</feature>
<accession>A0A284RLA6</accession>
<evidence type="ECO:0000256" key="1">
    <source>
        <dbReference type="SAM" id="MobiDB-lite"/>
    </source>
</evidence>
<protein>
    <submittedName>
        <fullName evidence="2">Uncharacterized protein</fullName>
    </submittedName>
</protein>
<dbReference type="EMBL" id="FUEG01000010">
    <property type="protein sequence ID" value="SJL09534.1"/>
    <property type="molecule type" value="Genomic_DNA"/>
</dbReference>
<dbReference type="AlphaFoldDB" id="A0A284RLA6"/>
<sequence>MSARPGGATSNKTCIGADRYKQSDLKTYQKSGTSHGSFAVTKITSAESPTRRSLAMKVQKVQGISRELFEPTLVALCRDPRCNFKFISITIDCGPRLTCESRRRHTSESDECKHDSAQLK</sequence>
<name>A0A284RLA6_ARMOS</name>
<feature type="compositionally biased region" description="Basic and acidic residues" evidence="1">
    <location>
        <begin position="106"/>
        <end position="120"/>
    </location>
</feature>